<name>A0A3E2HLG4_SCYLI</name>
<gene>
    <name evidence="3" type="ORF">B7463_g2080</name>
</gene>
<organism evidence="3 4">
    <name type="scientific">Scytalidium lignicola</name>
    <name type="common">Hyphomycete</name>
    <dbReference type="NCBI Taxonomy" id="5539"/>
    <lineage>
        <taxon>Eukaryota</taxon>
        <taxon>Fungi</taxon>
        <taxon>Dikarya</taxon>
        <taxon>Ascomycota</taxon>
        <taxon>Pezizomycotina</taxon>
        <taxon>Leotiomycetes</taxon>
        <taxon>Leotiomycetes incertae sedis</taxon>
        <taxon>Scytalidium</taxon>
    </lineage>
</organism>
<feature type="chain" id="PRO_5017613320" description="Alginate lyase 2 domain-containing protein" evidence="1">
    <location>
        <begin position="25"/>
        <end position="254"/>
    </location>
</feature>
<evidence type="ECO:0000313" key="3">
    <source>
        <dbReference type="EMBL" id="RFU34239.1"/>
    </source>
</evidence>
<dbReference type="OMA" id="PVCELYY"/>
<evidence type="ECO:0000256" key="1">
    <source>
        <dbReference type="SAM" id="SignalP"/>
    </source>
</evidence>
<feature type="signal peptide" evidence="1">
    <location>
        <begin position="1"/>
        <end position="24"/>
    </location>
</feature>
<proteinExistence type="predicted"/>
<dbReference type="OrthoDB" id="77013at2759"/>
<protein>
    <recommendedName>
        <fullName evidence="2">Alginate lyase 2 domain-containing protein</fullName>
    </recommendedName>
</protein>
<feature type="non-terminal residue" evidence="3">
    <location>
        <position position="1"/>
    </location>
</feature>
<dbReference type="AlphaFoldDB" id="A0A3E2HLG4"/>
<evidence type="ECO:0000259" key="2">
    <source>
        <dbReference type="Pfam" id="PF08787"/>
    </source>
</evidence>
<keyword evidence="1" id="KW-0732">Signal</keyword>
<dbReference type="EMBL" id="NCSJ02000023">
    <property type="protein sequence ID" value="RFU34239.1"/>
    <property type="molecule type" value="Genomic_DNA"/>
</dbReference>
<accession>A0A3E2HLG4</accession>
<keyword evidence="4" id="KW-1185">Reference proteome</keyword>
<dbReference type="Proteomes" id="UP000258309">
    <property type="component" value="Unassembled WGS sequence"/>
</dbReference>
<sequence>MSIKISRRVIASLFLLDLGLSAVALNPSCNPGGNFDLSHWELQLPIPNSNDSPTTISSSALQGCSGYHDPSYKYFFTESGDGALVMKVPGSPASSGCVTTPNSEHCRTELREENPSSWDPNATNRLTVSLAVTQADNSQRGTVVGQVHIDDSVSSKPVCELYYNSAGAISMGVEQTRSGGNELYTPITTIPLGQTFTYEISYSANVLSVAINGGSPHVLSTYSLDAPPSYFKVGNYNQGSSPSDVHFFSITVEH</sequence>
<reference evidence="3 4" key="1">
    <citation type="submission" date="2018-05" db="EMBL/GenBank/DDBJ databases">
        <title>Draft genome sequence of Scytalidium lignicola DSM 105466, a ubiquitous saprotrophic fungus.</title>
        <authorList>
            <person name="Buettner E."/>
            <person name="Gebauer A.M."/>
            <person name="Hofrichter M."/>
            <person name="Liers C."/>
            <person name="Kellner H."/>
        </authorList>
    </citation>
    <scope>NUCLEOTIDE SEQUENCE [LARGE SCALE GENOMIC DNA]</scope>
    <source>
        <strain evidence="3 4">DSM 105466</strain>
    </source>
</reference>
<dbReference type="Pfam" id="PF08787">
    <property type="entry name" value="Alginate_lyase2"/>
    <property type="match status" value="1"/>
</dbReference>
<dbReference type="Gene3D" id="2.60.120.200">
    <property type="match status" value="1"/>
</dbReference>
<dbReference type="InterPro" id="IPR014895">
    <property type="entry name" value="Alginate_lyase_2"/>
</dbReference>
<feature type="non-terminal residue" evidence="3">
    <location>
        <position position="254"/>
    </location>
</feature>
<dbReference type="SUPFAM" id="SSF49899">
    <property type="entry name" value="Concanavalin A-like lectins/glucanases"/>
    <property type="match status" value="1"/>
</dbReference>
<dbReference type="InterPro" id="IPR013320">
    <property type="entry name" value="ConA-like_dom_sf"/>
</dbReference>
<evidence type="ECO:0000313" key="4">
    <source>
        <dbReference type="Proteomes" id="UP000258309"/>
    </source>
</evidence>
<comment type="caution">
    <text evidence="3">The sequence shown here is derived from an EMBL/GenBank/DDBJ whole genome shotgun (WGS) entry which is preliminary data.</text>
</comment>
<feature type="domain" description="Alginate lyase 2" evidence="2">
    <location>
        <begin position="35"/>
        <end position="254"/>
    </location>
</feature>